<protein>
    <submittedName>
        <fullName evidence="8">O-antigen flipase Wzx</fullName>
    </submittedName>
</protein>
<feature type="transmembrane region" description="Helical" evidence="7">
    <location>
        <begin position="40"/>
        <end position="59"/>
    </location>
</feature>
<organism evidence="8 9">
    <name type="scientific">Kangiella japonica</name>
    <dbReference type="NCBI Taxonomy" id="647384"/>
    <lineage>
        <taxon>Bacteria</taxon>
        <taxon>Pseudomonadati</taxon>
        <taxon>Pseudomonadota</taxon>
        <taxon>Gammaproteobacteria</taxon>
        <taxon>Kangiellales</taxon>
        <taxon>Kangiellaceae</taxon>
        <taxon>Kangiella</taxon>
    </lineage>
</organism>
<dbReference type="RefSeq" id="WP_343985254.1">
    <property type="nucleotide sequence ID" value="NZ_BAAAFM010000001.1"/>
</dbReference>
<gene>
    <name evidence="8" type="primary">wzx</name>
    <name evidence="8" type="ORF">GCM10009123_01570</name>
</gene>
<keyword evidence="6 7" id="KW-0472">Membrane</keyword>
<feature type="transmembrane region" description="Helical" evidence="7">
    <location>
        <begin position="296"/>
        <end position="320"/>
    </location>
</feature>
<evidence type="ECO:0000313" key="8">
    <source>
        <dbReference type="EMBL" id="GAA0198026.1"/>
    </source>
</evidence>
<comment type="similarity">
    <text evidence="2">Belongs to the polysaccharide synthase family.</text>
</comment>
<evidence type="ECO:0000256" key="2">
    <source>
        <dbReference type="ARBA" id="ARBA00007430"/>
    </source>
</evidence>
<evidence type="ECO:0000256" key="1">
    <source>
        <dbReference type="ARBA" id="ARBA00004651"/>
    </source>
</evidence>
<feature type="transmembrane region" description="Helical" evidence="7">
    <location>
        <begin position="111"/>
        <end position="134"/>
    </location>
</feature>
<dbReference type="InterPro" id="IPR050833">
    <property type="entry name" value="Poly_Biosynth_Transport"/>
</dbReference>
<accession>A0ABN0STC9</accession>
<feature type="transmembrane region" description="Helical" evidence="7">
    <location>
        <begin position="358"/>
        <end position="377"/>
    </location>
</feature>
<dbReference type="PANTHER" id="PTHR30250:SF10">
    <property type="entry name" value="LIPOPOLYSACCHARIDE BIOSYNTHESIS PROTEIN WZXC"/>
    <property type="match status" value="1"/>
</dbReference>
<evidence type="ECO:0000256" key="7">
    <source>
        <dbReference type="SAM" id="Phobius"/>
    </source>
</evidence>
<keyword evidence="4 7" id="KW-0812">Transmembrane</keyword>
<feature type="transmembrane region" description="Helical" evidence="7">
    <location>
        <begin position="218"/>
        <end position="239"/>
    </location>
</feature>
<feature type="transmembrane region" description="Helical" evidence="7">
    <location>
        <begin position="251"/>
        <end position="275"/>
    </location>
</feature>
<comment type="caution">
    <text evidence="8">The sequence shown here is derived from an EMBL/GenBank/DDBJ whole genome shotgun (WGS) entry which is preliminary data.</text>
</comment>
<sequence>MLKNIFVKRVLTLLTGTTLAQALPILLSPILTRLYTPAEFGQLGVVVAITAIFGIVAGWRMEFAIMQPKSENDAFRICSLTMALSIFNAMLIFVFLVLLNDKLEMYLDDAILNMIYLIPVSVALMGVCQSLNYLNNRFIKFKLIAQGKVFQSVGNVSTSITYASYGSGSLGLVLGHVIGQAVHLTIMSKTYIQWLKGKTSLKYNLLRTYSLIKMYKKYPLISAPGALVDTVSLQSPVIFVNKIFDSTAAGYFSFIYRIIGGPLALVSAAISQVLLQKITAEKNNTVNQLLKLVRVLLIPALFTVLLLNFYGEFIFGFVFGEEWRVAGSYAAVISFSVAIRFMVTPLSMVMAIEKNLKLGFLWQAIYLFVIVSLYFLFHNGDFDAFLHAYVIADVLMYFLYFYFILIGAKRI</sequence>
<name>A0ABN0STC9_9GAMM</name>
<evidence type="ECO:0000256" key="3">
    <source>
        <dbReference type="ARBA" id="ARBA00022475"/>
    </source>
</evidence>
<evidence type="ECO:0000256" key="4">
    <source>
        <dbReference type="ARBA" id="ARBA00022692"/>
    </source>
</evidence>
<dbReference type="Proteomes" id="UP001501221">
    <property type="component" value="Unassembled WGS sequence"/>
</dbReference>
<dbReference type="PANTHER" id="PTHR30250">
    <property type="entry name" value="PST FAMILY PREDICTED COLANIC ACID TRANSPORTER"/>
    <property type="match status" value="1"/>
</dbReference>
<reference evidence="8 9" key="1">
    <citation type="journal article" date="2019" name="Int. J. Syst. Evol. Microbiol.">
        <title>The Global Catalogue of Microorganisms (GCM) 10K type strain sequencing project: providing services to taxonomists for standard genome sequencing and annotation.</title>
        <authorList>
            <consortium name="The Broad Institute Genomics Platform"/>
            <consortium name="The Broad Institute Genome Sequencing Center for Infectious Disease"/>
            <person name="Wu L."/>
            <person name="Ma J."/>
        </authorList>
    </citation>
    <scope>NUCLEOTIDE SEQUENCE [LARGE SCALE GENOMIC DNA]</scope>
    <source>
        <strain evidence="8 9">JCM 16211</strain>
    </source>
</reference>
<keyword evidence="3" id="KW-1003">Cell membrane</keyword>
<proteinExistence type="inferred from homology"/>
<feature type="transmembrane region" description="Helical" evidence="7">
    <location>
        <begin position="389"/>
        <end position="408"/>
    </location>
</feature>
<dbReference type="EMBL" id="BAAAFM010000001">
    <property type="protein sequence ID" value="GAA0198026.1"/>
    <property type="molecule type" value="Genomic_DNA"/>
</dbReference>
<dbReference type="Pfam" id="PF13440">
    <property type="entry name" value="Polysacc_synt_3"/>
    <property type="match status" value="1"/>
</dbReference>
<evidence type="ECO:0000256" key="5">
    <source>
        <dbReference type="ARBA" id="ARBA00022989"/>
    </source>
</evidence>
<comment type="subcellular location">
    <subcellularLocation>
        <location evidence="1">Cell membrane</location>
        <topology evidence="1">Multi-pass membrane protein</topology>
    </subcellularLocation>
</comment>
<feature type="transmembrane region" description="Helical" evidence="7">
    <location>
        <begin position="80"/>
        <end position="99"/>
    </location>
</feature>
<keyword evidence="9" id="KW-1185">Reference proteome</keyword>
<keyword evidence="5 7" id="KW-1133">Transmembrane helix</keyword>
<feature type="transmembrane region" description="Helical" evidence="7">
    <location>
        <begin position="326"/>
        <end position="346"/>
    </location>
</feature>
<evidence type="ECO:0000313" key="9">
    <source>
        <dbReference type="Proteomes" id="UP001501221"/>
    </source>
</evidence>
<evidence type="ECO:0000256" key="6">
    <source>
        <dbReference type="ARBA" id="ARBA00023136"/>
    </source>
</evidence>